<feature type="compositionally biased region" description="Basic and acidic residues" evidence="1">
    <location>
        <begin position="55"/>
        <end position="69"/>
    </location>
</feature>
<name>S8BIN7_DACHA</name>
<dbReference type="InterPro" id="IPR013240">
    <property type="entry name" value="DNA-dir_RNA_pol1_su_RPA34"/>
</dbReference>
<gene>
    <name evidence="2" type="ORF">H072_7048</name>
</gene>
<dbReference type="GO" id="GO:0006360">
    <property type="term" value="P:transcription by RNA polymerase I"/>
    <property type="evidence" value="ECO:0007669"/>
    <property type="project" value="InterPro"/>
</dbReference>
<feature type="compositionally biased region" description="Basic residues" evidence="1">
    <location>
        <begin position="382"/>
        <end position="394"/>
    </location>
</feature>
<accession>S8BIN7</accession>
<dbReference type="InterPro" id="IPR053263">
    <property type="entry name" value="Euk_RPA34_RNAP_subunit"/>
</dbReference>
<dbReference type="EMBL" id="AQGS01000487">
    <property type="protein sequence ID" value="EPS39178.1"/>
    <property type="molecule type" value="Genomic_DNA"/>
</dbReference>
<proteinExistence type="predicted"/>
<dbReference type="HOGENOM" id="CLU_700241_0_0_1"/>
<sequence length="394" mass="42448">MPSKSTSKSATASTAKSPKPSKTKAPISSEYVDDSDGDSDEQMTDAPPKKSTPKSSEKTSRKRNRDGTEKVNGAGKTGSKATTSAATNGSVKKSKKIVEVVQESSEEESESASSEEESSSAEESESETSEPAKSSKSKTTTASFKLPLDRDVPAGYTPLDSTASESIPPLLQGKEIFLFKAPSNFSFSDVKKIRLQTGPEGETLEAGDNEFIIRRSQEPVSSSMKVVLPREGKKGYQLASVVPTVQFAITPAPPSARSKKATAKALPPPPRAQPGGLRMRFMPAGYGEESDLNVNEAVLPRKDLVTAGNDGDIVMDDTNPTPKKSKKSEDDSAELPKEKKKKKKSKAPVDEDEEVPEAAEPEKKKSKKEKKEKSKDEDGKKEKKKKHKKDKAEA</sequence>
<dbReference type="AlphaFoldDB" id="S8BIN7"/>
<evidence type="ECO:0000313" key="3">
    <source>
        <dbReference type="Proteomes" id="UP000015100"/>
    </source>
</evidence>
<feature type="compositionally biased region" description="Low complexity" evidence="1">
    <location>
        <begin position="1"/>
        <end position="29"/>
    </location>
</feature>
<evidence type="ECO:0000256" key="1">
    <source>
        <dbReference type="SAM" id="MobiDB-lite"/>
    </source>
</evidence>
<dbReference type="STRING" id="1284197.S8BIN7"/>
<comment type="caution">
    <text evidence="2">The sequence shown here is derived from an EMBL/GenBank/DDBJ whole genome shotgun (WGS) entry which is preliminary data.</text>
</comment>
<feature type="region of interest" description="Disordered" evidence="1">
    <location>
        <begin position="1"/>
        <end position="166"/>
    </location>
</feature>
<feature type="region of interest" description="Disordered" evidence="1">
    <location>
        <begin position="303"/>
        <end position="394"/>
    </location>
</feature>
<feature type="compositionally biased region" description="Basic and acidic residues" evidence="1">
    <location>
        <begin position="369"/>
        <end position="381"/>
    </location>
</feature>
<feature type="compositionally biased region" description="Basic and acidic residues" evidence="1">
    <location>
        <begin position="327"/>
        <end position="337"/>
    </location>
</feature>
<keyword evidence="3" id="KW-1185">Reference proteome</keyword>
<dbReference type="OMA" id="LKMRFLP"/>
<feature type="compositionally biased region" description="Low complexity" evidence="1">
    <location>
        <begin position="129"/>
        <end position="143"/>
    </location>
</feature>
<feature type="region of interest" description="Disordered" evidence="1">
    <location>
        <begin position="251"/>
        <end position="283"/>
    </location>
</feature>
<organism evidence="2 3">
    <name type="scientific">Dactylellina haptotyla (strain CBS 200.50)</name>
    <name type="common">Nematode-trapping fungus</name>
    <name type="synonym">Monacrosporium haptotylum</name>
    <dbReference type="NCBI Taxonomy" id="1284197"/>
    <lineage>
        <taxon>Eukaryota</taxon>
        <taxon>Fungi</taxon>
        <taxon>Dikarya</taxon>
        <taxon>Ascomycota</taxon>
        <taxon>Pezizomycotina</taxon>
        <taxon>Orbiliomycetes</taxon>
        <taxon>Orbiliales</taxon>
        <taxon>Orbiliaceae</taxon>
        <taxon>Dactylellina</taxon>
    </lineage>
</organism>
<feature type="compositionally biased region" description="Acidic residues" evidence="1">
    <location>
        <begin position="350"/>
        <end position="359"/>
    </location>
</feature>
<dbReference type="Pfam" id="PF08208">
    <property type="entry name" value="RNA_polI_A34"/>
    <property type="match status" value="1"/>
</dbReference>
<dbReference type="Proteomes" id="UP000015100">
    <property type="component" value="Unassembled WGS sequence"/>
</dbReference>
<feature type="compositionally biased region" description="Low complexity" evidence="1">
    <location>
        <begin position="72"/>
        <end position="91"/>
    </location>
</feature>
<reference evidence="2 3" key="1">
    <citation type="journal article" date="2013" name="PLoS Genet.">
        <title>Genomic mechanisms accounting for the adaptation to parasitism in nematode-trapping fungi.</title>
        <authorList>
            <person name="Meerupati T."/>
            <person name="Andersson K.M."/>
            <person name="Friman E."/>
            <person name="Kumar D."/>
            <person name="Tunlid A."/>
            <person name="Ahren D."/>
        </authorList>
    </citation>
    <scope>NUCLEOTIDE SEQUENCE [LARGE SCALE GENOMIC DNA]</scope>
    <source>
        <strain evidence="2 3">CBS 200.50</strain>
    </source>
</reference>
<protein>
    <submittedName>
        <fullName evidence="2">Uncharacterized protein</fullName>
    </submittedName>
</protein>
<dbReference type="PANTHER" id="PTHR28155">
    <property type="entry name" value="ACR243WP"/>
    <property type="match status" value="1"/>
</dbReference>
<feature type="compositionally biased region" description="Acidic residues" evidence="1">
    <location>
        <begin position="104"/>
        <end position="128"/>
    </location>
</feature>
<dbReference type="PANTHER" id="PTHR28155:SF1">
    <property type="entry name" value="DNA-DIRECTED RNA POLYMERASE I SUBUNIT RPA34.5-DOMAIN-CONTAINING PROTEIN"/>
    <property type="match status" value="1"/>
</dbReference>
<feature type="compositionally biased region" description="Acidic residues" evidence="1">
    <location>
        <begin position="31"/>
        <end position="43"/>
    </location>
</feature>
<dbReference type="Gene3D" id="6.20.250.70">
    <property type="match status" value="1"/>
</dbReference>
<reference evidence="3" key="2">
    <citation type="submission" date="2013-04" db="EMBL/GenBank/DDBJ databases">
        <title>Genomic mechanisms accounting for the adaptation to parasitism in nematode-trapping fungi.</title>
        <authorList>
            <person name="Ahren D.G."/>
        </authorList>
    </citation>
    <scope>NUCLEOTIDE SEQUENCE [LARGE SCALE GENOMIC DNA]</scope>
    <source>
        <strain evidence="3">CBS 200.50</strain>
    </source>
</reference>
<dbReference type="OrthoDB" id="76224at2759"/>
<evidence type="ECO:0000313" key="2">
    <source>
        <dbReference type="EMBL" id="EPS39178.1"/>
    </source>
</evidence>